<gene>
    <name evidence="2" type="ORF">HMN09_00886700</name>
</gene>
<evidence type="ECO:0000256" key="1">
    <source>
        <dbReference type="SAM" id="MobiDB-lite"/>
    </source>
</evidence>
<feature type="region of interest" description="Disordered" evidence="1">
    <location>
        <begin position="1"/>
        <end position="47"/>
    </location>
</feature>
<sequence length="135" mass="15006">MERACPTMGPYVRSRTSPMAPKESRPTANAAPISRSVPKRTEQAGGQRSRLVVLEFIPSDHPTIHAASYALTSCFLSARIVAQPALCRRRFTTFRRNSAFDYKPNVLQISWASASLPISTLQGLPHVSRQRRISL</sequence>
<dbReference type="AlphaFoldDB" id="A0A8H6W5I2"/>
<name>A0A8H6W5I2_MYCCL</name>
<organism evidence="2 3">
    <name type="scientific">Mycena chlorophos</name>
    <name type="common">Agaric fungus</name>
    <name type="synonym">Agaricus chlorophos</name>
    <dbReference type="NCBI Taxonomy" id="658473"/>
    <lineage>
        <taxon>Eukaryota</taxon>
        <taxon>Fungi</taxon>
        <taxon>Dikarya</taxon>
        <taxon>Basidiomycota</taxon>
        <taxon>Agaricomycotina</taxon>
        <taxon>Agaricomycetes</taxon>
        <taxon>Agaricomycetidae</taxon>
        <taxon>Agaricales</taxon>
        <taxon>Marasmiineae</taxon>
        <taxon>Mycenaceae</taxon>
        <taxon>Mycena</taxon>
    </lineage>
</organism>
<evidence type="ECO:0000313" key="3">
    <source>
        <dbReference type="Proteomes" id="UP000613580"/>
    </source>
</evidence>
<reference evidence="2" key="1">
    <citation type="submission" date="2020-05" db="EMBL/GenBank/DDBJ databases">
        <title>Mycena genomes resolve the evolution of fungal bioluminescence.</title>
        <authorList>
            <person name="Tsai I.J."/>
        </authorList>
    </citation>
    <scope>NUCLEOTIDE SEQUENCE</scope>
    <source>
        <strain evidence="2">110903Hualien_Pintung</strain>
    </source>
</reference>
<protein>
    <submittedName>
        <fullName evidence="2">Uncharacterized protein</fullName>
    </submittedName>
</protein>
<keyword evidence="3" id="KW-1185">Reference proteome</keyword>
<comment type="caution">
    <text evidence="2">The sequence shown here is derived from an EMBL/GenBank/DDBJ whole genome shotgun (WGS) entry which is preliminary data.</text>
</comment>
<dbReference type="Proteomes" id="UP000613580">
    <property type="component" value="Unassembled WGS sequence"/>
</dbReference>
<dbReference type="EMBL" id="JACAZE010000012">
    <property type="protein sequence ID" value="KAF7302523.1"/>
    <property type="molecule type" value="Genomic_DNA"/>
</dbReference>
<evidence type="ECO:0000313" key="2">
    <source>
        <dbReference type="EMBL" id="KAF7302523.1"/>
    </source>
</evidence>
<proteinExistence type="predicted"/>
<accession>A0A8H6W5I2</accession>